<reference evidence="2" key="1">
    <citation type="journal article" date="2015" name="Nature">
        <title>Complex archaea that bridge the gap between prokaryotes and eukaryotes.</title>
        <authorList>
            <person name="Spang A."/>
            <person name="Saw J.H."/>
            <person name="Jorgensen S.L."/>
            <person name="Zaremba-Niedzwiedzka K."/>
            <person name="Martijn J."/>
            <person name="Lind A.E."/>
            <person name="van Eijk R."/>
            <person name="Schleper C."/>
            <person name="Guy L."/>
            <person name="Ettema T.J."/>
        </authorList>
    </citation>
    <scope>NUCLEOTIDE SEQUENCE</scope>
</reference>
<gene>
    <name evidence="2" type="ORF">LCGC14_2941500</name>
</gene>
<protein>
    <submittedName>
        <fullName evidence="2">Uncharacterized protein</fullName>
    </submittedName>
</protein>
<dbReference type="AlphaFoldDB" id="A0A0F8XHT1"/>
<accession>A0A0F8XHT1</accession>
<sequence length="216" mass="23078">MGVPQVYRKTPEKAIVTFDFTQLATNRAVILLSGFVSETSGGLNYHLTSDETVYSSLIETTLVGTGPVTNLDFDLPEFNAPITINGDAIVSFTARGGAESGTTSNTSAVVTIRKWDGSTETDLVAVTTPTIAATSSTSINELFTIPLTIPKTPFKKGETLRLTIVLTTTRTSGGNNVSQSLGHDPRNRDGTIIVPSTDDPDTITKLNFYAPFEIDI</sequence>
<proteinExistence type="predicted"/>
<evidence type="ECO:0000256" key="1">
    <source>
        <dbReference type="SAM" id="MobiDB-lite"/>
    </source>
</evidence>
<organism evidence="2">
    <name type="scientific">marine sediment metagenome</name>
    <dbReference type="NCBI Taxonomy" id="412755"/>
    <lineage>
        <taxon>unclassified sequences</taxon>
        <taxon>metagenomes</taxon>
        <taxon>ecological metagenomes</taxon>
    </lineage>
</organism>
<feature type="region of interest" description="Disordered" evidence="1">
    <location>
        <begin position="173"/>
        <end position="196"/>
    </location>
</feature>
<evidence type="ECO:0000313" key="2">
    <source>
        <dbReference type="EMBL" id="KKK68692.1"/>
    </source>
</evidence>
<dbReference type="EMBL" id="LAZR01059009">
    <property type="protein sequence ID" value="KKK68692.1"/>
    <property type="molecule type" value="Genomic_DNA"/>
</dbReference>
<comment type="caution">
    <text evidence="2">The sequence shown here is derived from an EMBL/GenBank/DDBJ whole genome shotgun (WGS) entry which is preliminary data.</text>
</comment>
<name>A0A0F8XHT1_9ZZZZ</name>